<gene>
    <name evidence="2" type="ORF">HK100_009309</name>
</gene>
<organism evidence="2 3">
    <name type="scientific">Physocladia obscura</name>
    <dbReference type="NCBI Taxonomy" id="109957"/>
    <lineage>
        <taxon>Eukaryota</taxon>
        <taxon>Fungi</taxon>
        <taxon>Fungi incertae sedis</taxon>
        <taxon>Chytridiomycota</taxon>
        <taxon>Chytridiomycota incertae sedis</taxon>
        <taxon>Chytridiomycetes</taxon>
        <taxon>Chytridiales</taxon>
        <taxon>Chytriomycetaceae</taxon>
        <taxon>Physocladia</taxon>
    </lineage>
</organism>
<keyword evidence="3" id="KW-1185">Reference proteome</keyword>
<proteinExistence type="predicted"/>
<reference evidence="2" key="1">
    <citation type="submission" date="2020-05" db="EMBL/GenBank/DDBJ databases">
        <title>Phylogenomic resolution of chytrid fungi.</title>
        <authorList>
            <person name="Stajich J.E."/>
            <person name="Amses K."/>
            <person name="Simmons R."/>
            <person name="Seto K."/>
            <person name="Myers J."/>
            <person name="Bonds A."/>
            <person name="Quandt C.A."/>
            <person name="Barry K."/>
            <person name="Liu P."/>
            <person name="Grigoriev I."/>
            <person name="Longcore J.E."/>
            <person name="James T.Y."/>
        </authorList>
    </citation>
    <scope>NUCLEOTIDE SEQUENCE</scope>
    <source>
        <strain evidence="2">JEL0513</strain>
    </source>
</reference>
<evidence type="ECO:0000313" key="3">
    <source>
        <dbReference type="Proteomes" id="UP001211907"/>
    </source>
</evidence>
<name>A0AAD5SPQ1_9FUNG</name>
<dbReference type="AlphaFoldDB" id="A0AAD5SPQ1"/>
<feature type="non-terminal residue" evidence="2">
    <location>
        <position position="128"/>
    </location>
</feature>
<feature type="region of interest" description="Disordered" evidence="1">
    <location>
        <begin position="94"/>
        <end position="128"/>
    </location>
</feature>
<protein>
    <submittedName>
        <fullName evidence="2">Uncharacterized protein</fullName>
    </submittedName>
</protein>
<evidence type="ECO:0000313" key="2">
    <source>
        <dbReference type="EMBL" id="KAJ3084330.1"/>
    </source>
</evidence>
<dbReference type="Proteomes" id="UP001211907">
    <property type="component" value="Unassembled WGS sequence"/>
</dbReference>
<feature type="compositionally biased region" description="Basic and acidic residues" evidence="1">
    <location>
        <begin position="105"/>
        <end position="128"/>
    </location>
</feature>
<evidence type="ECO:0000256" key="1">
    <source>
        <dbReference type="SAM" id="MobiDB-lite"/>
    </source>
</evidence>
<comment type="caution">
    <text evidence="2">The sequence shown here is derived from an EMBL/GenBank/DDBJ whole genome shotgun (WGS) entry which is preliminary data.</text>
</comment>
<sequence length="128" mass="12878">MRVISTARYSLLSAVTVSYGDAAEVGADAEHDEPLGVLDPVSVGLLVAQGGEVDGAGVGNVGGGAVADKDGLAAPLEHDVFALGNVGLGNLDLREGEHVGGGGQRRHEVDDNVLRDDGLHDAERADGG</sequence>
<accession>A0AAD5SPQ1</accession>
<dbReference type="EMBL" id="JADGJH010004759">
    <property type="protein sequence ID" value="KAJ3084330.1"/>
    <property type="molecule type" value="Genomic_DNA"/>
</dbReference>